<feature type="repeat" description="TPR" evidence="8">
    <location>
        <begin position="488"/>
        <end position="521"/>
    </location>
</feature>
<dbReference type="PANTHER" id="PTHR45641:SF19">
    <property type="entry name" value="NEPHROCYSTIN-3"/>
    <property type="match status" value="1"/>
</dbReference>
<feature type="repeat" description="TPR" evidence="8">
    <location>
        <begin position="779"/>
        <end position="812"/>
    </location>
</feature>
<evidence type="ECO:0000256" key="1">
    <source>
        <dbReference type="ARBA" id="ARBA00009558"/>
    </source>
</evidence>
<dbReference type="SUPFAM" id="SSF48452">
    <property type="entry name" value="TPR-like"/>
    <property type="match status" value="2"/>
</dbReference>
<feature type="repeat" description="TPR" evidence="8">
    <location>
        <begin position="822"/>
        <end position="855"/>
    </location>
</feature>
<protein>
    <recommendedName>
        <fullName evidence="9">NAD(P)(+)--arginine ADP-ribosyltransferase</fullName>
        <ecNumber evidence="9">2.4.2.31</ecNumber>
    </recommendedName>
    <alternativeName>
        <fullName evidence="9">Mono(ADP-ribosyl)transferase</fullName>
    </alternativeName>
</protein>
<dbReference type="SMART" id="SM00028">
    <property type="entry name" value="TPR"/>
    <property type="match status" value="13"/>
</dbReference>
<dbReference type="PROSITE" id="PS50005">
    <property type="entry name" value="TPR"/>
    <property type="match status" value="8"/>
</dbReference>
<dbReference type="GO" id="GO:0016779">
    <property type="term" value="F:nucleotidyltransferase activity"/>
    <property type="evidence" value="ECO:0007669"/>
    <property type="project" value="UniProtKB-KW"/>
</dbReference>
<organism evidence="10 12">
    <name type="scientific">Didymodactylos carnosus</name>
    <dbReference type="NCBI Taxonomy" id="1234261"/>
    <lineage>
        <taxon>Eukaryota</taxon>
        <taxon>Metazoa</taxon>
        <taxon>Spiralia</taxon>
        <taxon>Gnathifera</taxon>
        <taxon>Rotifera</taxon>
        <taxon>Eurotatoria</taxon>
        <taxon>Bdelloidea</taxon>
        <taxon>Philodinida</taxon>
        <taxon>Philodinidae</taxon>
        <taxon>Didymodactylos</taxon>
    </lineage>
</organism>
<dbReference type="SUPFAM" id="SSF56399">
    <property type="entry name" value="ADP-ribosylation"/>
    <property type="match status" value="1"/>
</dbReference>
<dbReference type="InterPro" id="IPR019734">
    <property type="entry name" value="TPR_rpt"/>
</dbReference>
<keyword evidence="9" id="KW-0520">NAD</keyword>
<dbReference type="Proteomes" id="UP000663829">
    <property type="component" value="Unassembled WGS sequence"/>
</dbReference>
<dbReference type="Pfam" id="PF01129">
    <property type="entry name" value="ART"/>
    <property type="match status" value="1"/>
</dbReference>
<dbReference type="InterPro" id="IPR011990">
    <property type="entry name" value="TPR-like_helical_dom_sf"/>
</dbReference>
<dbReference type="OrthoDB" id="19588at2759"/>
<dbReference type="AlphaFoldDB" id="A0A813VCV4"/>
<comment type="caution">
    <text evidence="10">The sequence shown here is derived from an EMBL/GenBank/DDBJ whole genome shotgun (WGS) entry which is preliminary data.</text>
</comment>
<dbReference type="GO" id="GO:0106274">
    <property type="term" value="F:NAD+-protein-arginine ADP-ribosyltransferase activity"/>
    <property type="evidence" value="ECO:0007669"/>
    <property type="project" value="UniProtKB-EC"/>
</dbReference>
<evidence type="ECO:0000256" key="5">
    <source>
        <dbReference type="ARBA" id="ARBA00022737"/>
    </source>
</evidence>
<dbReference type="Gene3D" id="3.90.176.10">
    <property type="entry name" value="Toxin ADP-ribosyltransferase, Chain A, domain 1"/>
    <property type="match status" value="1"/>
</dbReference>
<keyword evidence="9" id="KW-0521">NADP</keyword>
<feature type="repeat" description="TPR" evidence="8">
    <location>
        <begin position="446"/>
        <end position="479"/>
    </location>
</feature>
<dbReference type="PANTHER" id="PTHR45641">
    <property type="entry name" value="TETRATRICOPEPTIDE REPEAT PROTEIN (AFU_ORTHOLOGUE AFUA_6G03870)"/>
    <property type="match status" value="1"/>
</dbReference>
<dbReference type="EC" id="2.4.2.31" evidence="9"/>
<dbReference type="PROSITE" id="PS51996">
    <property type="entry name" value="TR_MART"/>
    <property type="match status" value="1"/>
</dbReference>
<evidence type="ECO:0000313" key="10">
    <source>
        <dbReference type="EMBL" id="CAF0839936.1"/>
    </source>
</evidence>
<keyword evidence="3 9" id="KW-0808">Transferase</keyword>
<sequence>MGNNGTKRLSNAVELQPNSLVENKEDLTLIWLDKNIDDSTKSILREIADHVLLYTEIKPCQDYILSIKKEKIFLIVSGAYAEQILEKIHPLEQVDLIFVFCLHQENYQHLIDKYRKIVHIFTDQEKLIQSIQTNIDMVLKQRETFNLFNEQKSIRDLTKESVSFLWFQLFKDVLLQMPDTEESKMEMIDKCRYYFRGNIEELNVIEEFRLTYNKEETIEWYTRQCFIYRLVNKALRTEDIELLYTFRFYIKDLCERLAREHEILRQIQRHEQVITLYRGLKLTRDELEKFQTNIGKLISTNGYLSTSRNRNMALQFASKISKRSNGIQPVLFEISADTRLNDCIFADVTAYSIFSEEEEVLFDLGSTFKILSVQYDNGTQIWNIKMALTNEAKHIVQKYIDINRREMEKGNVVLLFGMLFAEMGEYKKSQMYFENLLNANVVDDKASIYTNLGRAKYHQGQLDEALKDFKKAYNVLKQDSKPNQLDLARTMNNLGLIYQDKHQYDLALDYHFDVLKIYKQNSETNQLFIAHAYDCIGLIYVNKDCNYELALKYFLQASQLYKTCLPTTDHLNLATNFNNIGLCYFNMGHYDLAADYYMEGLRIREKLLPANHLDLASSLNNVGLIYHKKSQLEKSLSSFEKAQRIYEQKTNQQSNIAMCENNIGAVYNQQNKSEEALNHHLKALNILQSLSNQSADIAMTLSYIGNVYTSQSKYRRALHYYRRSLKIQEKVLPYQHIDIATTLNSIGIIYQKMDDLNLAFECHMDALKRSEKYAPEIKAQILSNIGIIYHKQGELGLALDIYKKVLLIRKKSTCENDNSETAWILNNIGAVYDDLGDFRHALRYHDRALKIRRKILPEDSPDIATSLNNIGIIYQKNGENKKALDCYKSALDIRTRTLAHDHLDIAISCYNIALIHYYDQNFSEAQKYLKKVTLIQQKRLSPTHPDLQKTYELMDTVNMSVESSSYS</sequence>
<keyword evidence="6 8" id="KW-0802">TPR repeat</keyword>
<proteinExistence type="inferred from homology"/>
<keyword evidence="4" id="KW-0548">Nucleotidyltransferase</keyword>
<accession>A0A813VCV4</accession>
<keyword evidence="2 9" id="KW-0328">Glycosyltransferase</keyword>
<feature type="repeat" description="TPR" evidence="8">
    <location>
        <begin position="698"/>
        <end position="731"/>
    </location>
</feature>
<feature type="repeat" description="TPR" evidence="8">
    <location>
        <begin position="574"/>
        <end position="607"/>
    </location>
</feature>
<name>A0A813VCV4_9BILA</name>
<evidence type="ECO:0000256" key="7">
    <source>
        <dbReference type="ARBA" id="ARBA00047597"/>
    </source>
</evidence>
<comment type="catalytic activity">
    <reaction evidence="7 9">
        <text>L-arginyl-[protein] + NAD(+) = N(omega)-(ADP-D-ribosyl)-L-arginyl-[protein] + nicotinamide + H(+)</text>
        <dbReference type="Rhea" id="RHEA:19149"/>
        <dbReference type="Rhea" id="RHEA-COMP:10532"/>
        <dbReference type="Rhea" id="RHEA-COMP:15087"/>
        <dbReference type="ChEBI" id="CHEBI:15378"/>
        <dbReference type="ChEBI" id="CHEBI:17154"/>
        <dbReference type="ChEBI" id="CHEBI:29965"/>
        <dbReference type="ChEBI" id="CHEBI:57540"/>
        <dbReference type="ChEBI" id="CHEBI:142554"/>
        <dbReference type="EC" id="2.4.2.31"/>
    </reaction>
</comment>
<feature type="repeat" description="TPR" evidence="8">
    <location>
        <begin position="616"/>
        <end position="649"/>
    </location>
</feature>
<gene>
    <name evidence="10" type="ORF">GPM918_LOCUS5510</name>
    <name evidence="11" type="ORF">SRO942_LOCUS5505</name>
</gene>
<feature type="repeat" description="TPR" evidence="8">
    <location>
        <begin position="864"/>
        <end position="897"/>
    </location>
</feature>
<dbReference type="InterPro" id="IPR000768">
    <property type="entry name" value="ART"/>
</dbReference>
<dbReference type="Gene3D" id="1.25.40.10">
    <property type="entry name" value="Tetratricopeptide repeat domain"/>
    <property type="match status" value="4"/>
</dbReference>
<dbReference type="Proteomes" id="UP000681722">
    <property type="component" value="Unassembled WGS sequence"/>
</dbReference>
<dbReference type="EMBL" id="CAJNOQ010000800">
    <property type="protein sequence ID" value="CAF0839936.1"/>
    <property type="molecule type" value="Genomic_DNA"/>
</dbReference>
<evidence type="ECO:0000256" key="8">
    <source>
        <dbReference type="PROSITE-ProRule" id="PRU00339"/>
    </source>
</evidence>
<comment type="similarity">
    <text evidence="1 9">Belongs to the Arg-specific ADP-ribosyltransferase family.</text>
</comment>
<reference evidence="10" key="1">
    <citation type="submission" date="2021-02" db="EMBL/GenBank/DDBJ databases">
        <authorList>
            <person name="Nowell W R."/>
        </authorList>
    </citation>
    <scope>NUCLEOTIDE SEQUENCE</scope>
</reference>
<evidence type="ECO:0000256" key="4">
    <source>
        <dbReference type="ARBA" id="ARBA00022695"/>
    </source>
</evidence>
<evidence type="ECO:0000256" key="3">
    <source>
        <dbReference type="ARBA" id="ARBA00022679"/>
    </source>
</evidence>
<keyword evidence="12" id="KW-1185">Reference proteome</keyword>
<keyword evidence="5" id="KW-0677">Repeat</keyword>
<dbReference type="Pfam" id="PF13424">
    <property type="entry name" value="TPR_12"/>
    <property type="match status" value="6"/>
</dbReference>
<evidence type="ECO:0000256" key="6">
    <source>
        <dbReference type="ARBA" id="ARBA00022803"/>
    </source>
</evidence>
<evidence type="ECO:0000313" key="11">
    <source>
        <dbReference type="EMBL" id="CAF3627188.1"/>
    </source>
</evidence>
<evidence type="ECO:0000256" key="9">
    <source>
        <dbReference type="RuleBase" id="RU361228"/>
    </source>
</evidence>
<evidence type="ECO:0000256" key="2">
    <source>
        <dbReference type="ARBA" id="ARBA00022676"/>
    </source>
</evidence>
<dbReference type="EMBL" id="CAJOBC010000799">
    <property type="protein sequence ID" value="CAF3627188.1"/>
    <property type="molecule type" value="Genomic_DNA"/>
</dbReference>
<evidence type="ECO:0000313" key="12">
    <source>
        <dbReference type="Proteomes" id="UP000663829"/>
    </source>
</evidence>